<gene>
    <name evidence="2" type="ORF">AYI70_g905</name>
</gene>
<evidence type="ECO:0000256" key="1">
    <source>
        <dbReference type="SAM" id="MobiDB-lite"/>
    </source>
</evidence>
<comment type="caution">
    <text evidence="2">The sequence shown here is derived from an EMBL/GenBank/DDBJ whole genome shotgun (WGS) entry which is preliminary data.</text>
</comment>
<name>A0A1R1YES1_9FUNG</name>
<dbReference type="Proteomes" id="UP000187283">
    <property type="component" value="Unassembled WGS sequence"/>
</dbReference>
<feature type="region of interest" description="Disordered" evidence="1">
    <location>
        <begin position="35"/>
        <end position="70"/>
    </location>
</feature>
<evidence type="ECO:0000313" key="2">
    <source>
        <dbReference type="EMBL" id="OMJ25417.1"/>
    </source>
</evidence>
<evidence type="ECO:0000313" key="3">
    <source>
        <dbReference type="Proteomes" id="UP000187283"/>
    </source>
</evidence>
<proteinExistence type="predicted"/>
<protein>
    <submittedName>
        <fullName evidence="2">Uncharacterized protein</fullName>
    </submittedName>
</protein>
<keyword evidence="3" id="KW-1185">Reference proteome</keyword>
<feature type="compositionally biased region" description="Polar residues" evidence="1">
    <location>
        <begin position="57"/>
        <end position="70"/>
    </location>
</feature>
<dbReference type="OrthoDB" id="5321006at2759"/>
<dbReference type="EMBL" id="LSSN01000173">
    <property type="protein sequence ID" value="OMJ25417.1"/>
    <property type="molecule type" value="Genomic_DNA"/>
</dbReference>
<organism evidence="2 3">
    <name type="scientific">Smittium culicis</name>
    <dbReference type="NCBI Taxonomy" id="133412"/>
    <lineage>
        <taxon>Eukaryota</taxon>
        <taxon>Fungi</taxon>
        <taxon>Fungi incertae sedis</taxon>
        <taxon>Zoopagomycota</taxon>
        <taxon>Kickxellomycotina</taxon>
        <taxon>Harpellomycetes</taxon>
        <taxon>Harpellales</taxon>
        <taxon>Legeriomycetaceae</taxon>
        <taxon>Smittium</taxon>
    </lineage>
</organism>
<sequence>MNNFPQENAFQKQKQIYYNNPTPIRNLQSNEQLINPMNHGQNMQNKIPQLTPYPPIQSMQTSVPSQMYLN</sequence>
<reference evidence="2 3" key="1">
    <citation type="submission" date="2017-01" db="EMBL/GenBank/DDBJ databases">
        <authorList>
            <person name="Mah S.A."/>
            <person name="Swanson W.J."/>
            <person name="Moy G.W."/>
            <person name="Vacquier V.D."/>
        </authorList>
    </citation>
    <scope>NUCLEOTIDE SEQUENCE [LARGE SCALE GENOMIC DNA]</scope>
    <source>
        <strain evidence="2 3">GSMNP</strain>
    </source>
</reference>
<feature type="compositionally biased region" description="Polar residues" evidence="1">
    <location>
        <begin position="35"/>
        <end position="48"/>
    </location>
</feature>
<dbReference type="AlphaFoldDB" id="A0A1R1YES1"/>
<feature type="non-terminal residue" evidence="2">
    <location>
        <position position="70"/>
    </location>
</feature>
<accession>A0A1R1YES1</accession>